<accession>A0A511TAK1</accession>
<keyword evidence="5" id="KW-0249">Electron transport</keyword>
<comment type="subcellular location">
    <subcellularLocation>
        <location evidence="1">Cell membrane</location>
        <topology evidence="1">Multi-pass membrane protein</topology>
    </subcellularLocation>
</comment>
<organism evidence="11 14">
    <name type="scientific">Myxococcus fulvus</name>
    <dbReference type="NCBI Taxonomy" id="33"/>
    <lineage>
        <taxon>Bacteria</taxon>
        <taxon>Pseudomonadati</taxon>
        <taxon>Myxococcota</taxon>
        <taxon>Myxococcia</taxon>
        <taxon>Myxococcales</taxon>
        <taxon>Cystobacterineae</taxon>
        <taxon>Myxococcaceae</taxon>
        <taxon>Myxococcus</taxon>
    </lineage>
</organism>
<dbReference type="STRING" id="1334629.MFUL124B02_32460"/>
<dbReference type="SUPFAM" id="SSF103501">
    <property type="entry name" value="Respiratory nitrate reductase 1 gamma chain"/>
    <property type="match status" value="1"/>
</dbReference>
<dbReference type="InterPro" id="IPR051936">
    <property type="entry name" value="Heme-iron_electron_transfer"/>
</dbReference>
<sequence length="210" mass="22683">MSDAFLFNVLPYAAAGVALAGTLWRLTSREPPPPTTPWTPAGRAVLAGVAIVAFFHLLGLAAPRAMQAFNASPARLFTLESLQLIGAMLLAWGLASLGLRKAKEGQWTPALTLGLLFAHVLTAVYIAVALRWGTAWYLHIGVPYVRSLMTFQPDATRMLTAPTVYQVHVLLGFVLLALAPFLRMNRASVPQRAEESVEPGLLGTPREETP</sequence>
<dbReference type="InterPro" id="IPR023234">
    <property type="entry name" value="NarG-like_domain"/>
</dbReference>
<keyword evidence="8 9" id="KW-0472">Membrane</keyword>
<feature type="domain" description="NarG-like" evidence="10">
    <location>
        <begin position="48"/>
        <end position="184"/>
    </location>
</feature>
<gene>
    <name evidence="11" type="primary">narI</name>
    <name evidence="11" type="ORF">MFU01_61540</name>
    <name evidence="12" type="ORF">SAMN05443572_102234</name>
</gene>
<evidence type="ECO:0000313" key="11">
    <source>
        <dbReference type="EMBL" id="GEN11117.1"/>
    </source>
</evidence>
<feature type="transmembrane region" description="Helical" evidence="9">
    <location>
        <begin position="74"/>
        <end position="95"/>
    </location>
</feature>
<evidence type="ECO:0000256" key="7">
    <source>
        <dbReference type="ARBA" id="ARBA00023002"/>
    </source>
</evidence>
<evidence type="ECO:0000313" key="12">
    <source>
        <dbReference type="EMBL" id="SET42650.1"/>
    </source>
</evidence>
<dbReference type="Gene3D" id="1.20.950.20">
    <property type="entry name" value="Transmembrane di-heme cytochromes, Chain C"/>
    <property type="match status" value="1"/>
</dbReference>
<feature type="transmembrane region" description="Helical" evidence="9">
    <location>
        <begin position="44"/>
        <end position="62"/>
    </location>
</feature>
<keyword evidence="6 9" id="KW-1133">Transmembrane helix</keyword>
<dbReference type="PANTHER" id="PTHR30598:SF3">
    <property type="entry name" value="RESPIRATORY NITRATE REDUCTASE 1 GAMMA CHAIN"/>
    <property type="match status" value="1"/>
</dbReference>
<comment type="caution">
    <text evidence="11">The sequence shown here is derived from an EMBL/GenBank/DDBJ whole genome shotgun (WGS) entry which is preliminary data.</text>
</comment>
<dbReference type="GO" id="GO:0020037">
    <property type="term" value="F:heme binding"/>
    <property type="evidence" value="ECO:0007669"/>
    <property type="project" value="TreeGrafter"/>
</dbReference>
<keyword evidence="13" id="KW-1185">Reference proteome</keyword>
<dbReference type="InterPro" id="IPR036197">
    <property type="entry name" value="NarG-like_sf"/>
</dbReference>
<evidence type="ECO:0000313" key="13">
    <source>
        <dbReference type="Proteomes" id="UP000183760"/>
    </source>
</evidence>
<reference evidence="12 13" key="1">
    <citation type="submission" date="2016-10" db="EMBL/GenBank/DDBJ databases">
        <authorList>
            <person name="Varghese N."/>
            <person name="Submissions S."/>
        </authorList>
    </citation>
    <scope>NUCLEOTIDE SEQUENCE [LARGE SCALE GENOMIC DNA]</scope>
    <source>
        <strain evidence="12 13">DSM 16525</strain>
    </source>
</reference>
<evidence type="ECO:0000256" key="1">
    <source>
        <dbReference type="ARBA" id="ARBA00004651"/>
    </source>
</evidence>
<protein>
    <submittedName>
        <fullName evidence="12">Nitrate reductase gamma subunit</fullName>
    </submittedName>
    <submittedName>
        <fullName evidence="11">Respiratory nitrate reductase subunit</fullName>
    </submittedName>
</protein>
<evidence type="ECO:0000256" key="6">
    <source>
        <dbReference type="ARBA" id="ARBA00022989"/>
    </source>
</evidence>
<dbReference type="Proteomes" id="UP000321514">
    <property type="component" value="Unassembled WGS sequence"/>
</dbReference>
<proteinExistence type="predicted"/>
<dbReference type="AlphaFoldDB" id="A0A511TAK1"/>
<feature type="transmembrane region" description="Helical" evidence="9">
    <location>
        <begin position="107"/>
        <end position="128"/>
    </location>
</feature>
<dbReference type="Proteomes" id="UP000183760">
    <property type="component" value="Unassembled WGS sequence"/>
</dbReference>
<feature type="transmembrane region" description="Helical" evidence="9">
    <location>
        <begin position="164"/>
        <end position="182"/>
    </location>
</feature>
<evidence type="ECO:0000256" key="8">
    <source>
        <dbReference type="ARBA" id="ARBA00023136"/>
    </source>
</evidence>
<evidence type="ECO:0000256" key="2">
    <source>
        <dbReference type="ARBA" id="ARBA00022448"/>
    </source>
</evidence>
<dbReference type="Pfam" id="PF02665">
    <property type="entry name" value="Nitrate_red_gam"/>
    <property type="match status" value="1"/>
</dbReference>
<evidence type="ECO:0000256" key="4">
    <source>
        <dbReference type="ARBA" id="ARBA00022692"/>
    </source>
</evidence>
<dbReference type="GO" id="GO:0008940">
    <property type="term" value="F:nitrate reductase activity"/>
    <property type="evidence" value="ECO:0007669"/>
    <property type="project" value="TreeGrafter"/>
</dbReference>
<keyword evidence="4 9" id="KW-0812">Transmembrane</keyword>
<evidence type="ECO:0000256" key="9">
    <source>
        <dbReference type="SAM" id="Phobius"/>
    </source>
</evidence>
<dbReference type="GO" id="GO:0019645">
    <property type="term" value="P:anaerobic electron transport chain"/>
    <property type="evidence" value="ECO:0007669"/>
    <property type="project" value="TreeGrafter"/>
</dbReference>
<evidence type="ECO:0000256" key="5">
    <source>
        <dbReference type="ARBA" id="ARBA00022982"/>
    </source>
</evidence>
<dbReference type="GO" id="GO:0005886">
    <property type="term" value="C:plasma membrane"/>
    <property type="evidence" value="ECO:0007669"/>
    <property type="project" value="UniProtKB-SubCell"/>
</dbReference>
<dbReference type="RefSeq" id="WP_074950454.1">
    <property type="nucleotide sequence ID" value="NZ_BJXR01000043.1"/>
</dbReference>
<dbReference type="PANTHER" id="PTHR30598">
    <property type="entry name" value="NITRATE REDUCTASE PRIVATE CHAPERONE, REDOX ENZYME MATURATION PROTEIN REMP FAMILY"/>
    <property type="match status" value="1"/>
</dbReference>
<reference evidence="11 14" key="2">
    <citation type="submission" date="2019-07" db="EMBL/GenBank/DDBJ databases">
        <title>Whole genome shotgun sequence of Myxococcus fulvus NBRC 100333.</title>
        <authorList>
            <person name="Hosoyama A."/>
            <person name="Uohara A."/>
            <person name="Ohji S."/>
            <person name="Ichikawa N."/>
        </authorList>
    </citation>
    <scope>NUCLEOTIDE SEQUENCE [LARGE SCALE GENOMIC DNA]</scope>
    <source>
        <strain evidence="11 14">NBRC 100333</strain>
    </source>
</reference>
<evidence type="ECO:0000313" key="14">
    <source>
        <dbReference type="Proteomes" id="UP000321514"/>
    </source>
</evidence>
<dbReference type="GO" id="GO:0009055">
    <property type="term" value="F:electron transfer activity"/>
    <property type="evidence" value="ECO:0007669"/>
    <property type="project" value="TreeGrafter"/>
</dbReference>
<name>A0A511TAK1_MYXFU</name>
<keyword evidence="3" id="KW-1003">Cell membrane</keyword>
<dbReference type="EMBL" id="FOIB01000002">
    <property type="protein sequence ID" value="SET42650.1"/>
    <property type="molecule type" value="Genomic_DNA"/>
</dbReference>
<keyword evidence="2" id="KW-0813">Transport</keyword>
<keyword evidence="7" id="KW-0560">Oxidoreductase</keyword>
<evidence type="ECO:0000259" key="10">
    <source>
        <dbReference type="Pfam" id="PF02665"/>
    </source>
</evidence>
<dbReference type="OrthoDB" id="9788113at2"/>
<dbReference type="EMBL" id="BJXR01000043">
    <property type="protein sequence ID" value="GEN11117.1"/>
    <property type="molecule type" value="Genomic_DNA"/>
</dbReference>
<evidence type="ECO:0000256" key="3">
    <source>
        <dbReference type="ARBA" id="ARBA00022475"/>
    </source>
</evidence>